<reference evidence="3 4" key="1">
    <citation type="submission" date="2018-06" db="EMBL/GenBank/DDBJ databases">
        <title>Comparative genomics of downy mildews reveals potential adaptations to biotrophy.</title>
        <authorList>
            <person name="Fletcher K."/>
            <person name="Klosterman S.J."/>
            <person name="Derevnina L."/>
            <person name="Martin F."/>
            <person name="Koike S."/>
            <person name="Reyes Chin-Wo S."/>
            <person name="Mou B."/>
            <person name="Michelmore R."/>
        </authorList>
    </citation>
    <scope>NUCLEOTIDE SEQUENCE [LARGE SCALE GENOMIC DNA]</scope>
    <source>
        <strain evidence="2 4">R13</strain>
        <strain evidence="1 3">R14</strain>
    </source>
</reference>
<evidence type="ECO:0000313" key="1">
    <source>
        <dbReference type="EMBL" id="RMX70170.1"/>
    </source>
</evidence>
<dbReference type="VEuPathDB" id="FungiDB:DD237_007713"/>
<organism evidence="1 3">
    <name type="scientific">Peronospora effusa</name>
    <dbReference type="NCBI Taxonomy" id="542832"/>
    <lineage>
        <taxon>Eukaryota</taxon>
        <taxon>Sar</taxon>
        <taxon>Stramenopiles</taxon>
        <taxon>Oomycota</taxon>
        <taxon>Peronosporomycetes</taxon>
        <taxon>Peronosporales</taxon>
        <taxon>Peronosporaceae</taxon>
        <taxon>Peronospora</taxon>
    </lineage>
</organism>
<dbReference type="Proteomes" id="UP000286097">
    <property type="component" value="Unassembled WGS sequence"/>
</dbReference>
<accession>A0A3M6VWU2</accession>
<dbReference type="EMBL" id="QKXF01000693">
    <property type="protein sequence ID" value="RQM09506.1"/>
    <property type="molecule type" value="Genomic_DNA"/>
</dbReference>
<protein>
    <submittedName>
        <fullName evidence="1">Uncharacterized protein</fullName>
    </submittedName>
</protein>
<sequence>MFLRYFSKCAFNSSFVKPSPMFSRLAISSLNFFLISSSCSLRASPVFSIVAKWVTTCSISTSSPCCNACSMVVIILVEGIELPLRRLKQIEDKVVPIRTRHVCRRMIRVVWTGKKFLDWNNLCKKKIEVHEPIRCILFRLEKGRGYR</sequence>
<dbReference type="Proteomes" id="UP000282087">
    <property type="component" value="Unassembled WGS sequence"/>
</dbReference>
<keyword evidence="3" id="KW-1185">Reference proteome</keyword>
<evidence type="ECO:0000313" key="2">
    <source>
        <dbReference type="EMBL" id="RQM09506.1"/>
    </source>
</evidence>
<dbReference type="EMBL" id="QLLG01000005">
    <property type="protein sequence ID" value="RMX70170.1"/>
    <property type="molecule type" value="Genomic_DNA"/>
</dbReference>
<evidence type="ECO:0000313" key="3">
    <source>
        <dbReference type="Proteomes" id="UP000282087"/>
    </source>
</evidence>
<evidence type="ECO:0000313" key="4">
    <source>
        <dbReference type="Proteomes" id="UP000286097"/>
    </source>
</evidence>
<comment type="caution">
    <text evidence="1">The sequence shown here is derived from an EMBL/GenBank/DDBJ whole genome shotgun (WGS) entry which is preliminary data.</text>
</comment>
<proteinExistence type="predicted"/>
<dbReference type="AlphaFoldDB" id="A0A3M6VWU2"/>
<gene>
    <name evidence="2" type="ORF">DD237_007713</name>
    <name evidence="1" type="ORF">DD238_000967</name>
</gene>
<name>A0A3M6VWU2_9STRA</name>